<dbReference type="Proteomes" id="UP000095283">
    <property type="component" value="Unplaced"/>
</dbReference>
<organism evidence="1 2">
    <name type="scientific">Heterorhabditis bacteriophora</name>
    <name type="common">Entomopathogenic nematode worm</name>
    <dbReference type="NCBI Taxonomy" id="37862"/>
    <lineage>
        <taxon>Eukaryota</taxon>
        <taxon>Metazoa</taxon>
        <taxon>Ecdysozoa</taxon>
        <taxon>Nematoda</taxon>
        <taxon>Chromadorea</taxon>
        <taxon>Rhabditida</taxon>
        <taxon>Rhabditina</taxon>
        <taxon>Rhabditomorpha</taxon>
        <taxon>Strongyloidea</taxon>
        <taxon>Heterorhabditidae</taxon>
        <taxon>Heterorhabditis</taxon>
    </lineage>
</organism>
<name>A0A1I7WCA1_HETBA</name>
<keyword evidence="1" id="KW-1185">Reference proteome</keyword>
<evidence type="ECO:0000313" key="1">
    <source>
        <dbReference type="Proteomes" id="UP000095283"/>
    </source>
</evidence>
<sequence length="95" mass="11350">MKNIERRKHIDEDAVFCKLRMCCAFHIYHDFGFIHYAIFNRRRSEGDVTAANFSPLNYTFITEKEFNLGILKNSTSKIYAGFKYILGIYFRYLVF</sequence>
<dbReference type="WBParaSite" id="Hba_02312">
    <property type="protein sequence ID" value="Hba_02312"/>
    <property type="gene ID" value="Hba_02312"/>
</dbReference>
<evidence type="ECO:0000313" key="2">
    <source>
        <dbReference type="WBParaSite" id="Hba_02312"/>
    </source>
</evidence>
<proteinExistence type="predicted"/>
<protein>
    <submittedName>
        <fullName evidence="2">Uncharacterized protein</fullName>
    </submittedName>
</protein>
<dbReference type="AlphaFoldDB" id="A0A1I7WCA1"/>
<accession>A0A1I7WCA1</accession>
<reference evidence="2" key="1">
    <citation type="submission" date="2016-11" db="UniProtKB">
        <authorList>
            <consortium name="WormBaseParasite"/>
        </authorList>
    </citation>
    <scope>IDENTIFICATION</scope>
</reference>